<comment type="caution">
    <text evidence="3">The sequence shown here is derived from an EMBL/GenBank/DDBJ whole genome shotgun (WGS) entry which is preliminary data.</text>
</comment>
<keyword evidence="4" id="KW-1185">Reference proteome</keyword>
<evidence type="ECO:0000313" key="3">
    <source>
        <dbReference type="EMBL" id="TCZ65764.1"/>
    </source>
</evidence>
<evidence type="ECO:0000256" key="1">
    <source>
        <dbReference type="SAM" id="SignalP"/>
    </source>
</evidence>
<dbReference type="AlphaFoldDB" id="A0A4R4DSR9"/>
<dbReference type="OrthoDB" id="9791578at2"/>
<reference evidence="3 4" key="1">
    <citation type="submission" date="2019-03" db="EMBL/GenBank/DDBJ databases">
        <authorList>
            <person name="Kim M.K.M."/>
        </authorList>
    </citation>
    <scope>NUCLEOTIDE SEQUENCE [LARGE SCALE GENOMIC DNA]</scope>
    <source>
        <strain evidence="3 4">17J68-15</strain>
    </source>
</reference>
<gene>
    <name evidence="3" type="ORF">E0486_17185</name>
</gene>
<feature type="domain" description="Metalloenzyme" evidence="2">
    <location>
        <begin position="223"/>
        <end position="293"/>
    </location>
</feature>
<dbReference type="InterPro" id="IPR017850">
    <property type="entry name" value="Alkaline_phosphatase_core_sf"/>
</dbReference>
<name>A0A4R4DSR9_9BACT</name>
<protein>
    <submittedName>
        <fullName evidence="3">Phosphoglyceromutase</fullName>
    </submittedName>
</protein>
<dbReference type="EMBL" id="SKFH01000048">
    <property type="protein sequence ID" value="TCZ65764.1"/>
    <property type="molecule type" value="Genomic_DNA"/>
</dbReference>
<proteinExistence type="predicted"/>
<dbReference type="GO" id="GO:0046872">
    <property type="term" value="F:metal ion binding"/>
    <property type="evidence" value="ECO:0007669"/>
    <property type="project" value="InterPro"/>
</dbReference>
<dbReference type="Pfam" id="PF01676">
    <property type="entry name" value="Metalloenzyme"/>
    <property type="match status" value="1"/>
</dbReference>
<sequence length="374" mass="41926">MKLSLVLALLLCWGATLGGGDLRAPDAPSGQNLFVITLDGFRWQELFNGADSALLNDPEYTSDAAFTKALFWAPDAQQRRERLMPFFWNVIARQGQLHGNRAYGNYCNTRNLYQISYPGYNEIFTGQPDLFISSNEKVRNGNRNMLEYINQMPGYTGKVAAFTSWDAFPFILNHERGGFFLNSGPEGVADEGIGNGQRSLNSILAHPDTQGEATRDDRITFLSALDFIKRRQPKVFFLGFSGTDDAGHKKSYDRYLRSANEADRMIGELWTYVQSLPQYKDKTTFLITTDHGRGDSPRNWSNHGFFVGGSSQTWIALLGNQVRALGESRTPAQLYQKQLAGSMAWLVGLRSRNRQTLPMTCFEAPVQGETLAAR</sequence>
<dbReference type="InterPro" id="IPR006124">
    <property type="entry name" value="Metalloenzyme"/>
</dbReference>
<feature type="signal peptide" evidence="1">
    <location>
        <begin position="1"/>
        <end position="18"/>
    </location>
</feature>
<keyword evidence="1" id="KW-0732">Signal</keyword>
<dbReference type="Gene3D" id="3.40.720.10">
    <property type="entry name" value="Alkaline Phosphatase, subunit A"/>
    <property type="match status" value="1"/>
</dbReference>
<feature type="chain" id="PRO_5020834286" evidence="1">
    <location>
        <begin position="19"/>
        <end position="374"/>
    </location>
</feature>
<evidence type="ECO:0000313" key="4">
    <source>
        <dbReference type="Proteomes" id="UP000295164"/>
    </source>
</evidence>
<dbReference type="RefSeq" id="WP_131854068.1">
    <property type="nucleotide sequence ID" value="NZ_SKFH01000048.1"/>
</dbReference>
<evidence type="ECO:0000259" key="2">
    <source>
        <dbReference type="Pfam" id="PF01676"/>
    </source>
</evidence>
<dbReference type="SUPFAM" id="SSF53649">
    <property type="entry name" value="Alkaline phosphatase-like"/>
    <property type="match status" value="1"/>
</dbReference>
<accession>A0A4R4DSR9</accession>
<dbReference type="GO" id="GO:0003824">
    <property type="term" value="F:catalytic activity"/>
    <property type="evidence" value="ECO:0007669"/>
    <property type="project" value="InterPro"/>
</dbReference>
<dbReference type="Proteomes" id="UP000295164">
    <property type="component" value="Unassembled WGS sequence"/>
</dbReference>
<organism evidence="3 4">
    <name type="scientific">Flaviaesturariibacter aridisoli</name>
    <dbReference type="NCBI Taxonomy" id="2545761"/>
    <lineage>
        <taxon>Bacteria</taxon>
        <taxon>Pseudomonadati</taxon>
        <taxon>Bacteroidota</taxon>
        <taxon>Chitinophagia</taxon>
        <taxon>Chitinophagales</taxon>
        <taxon>Chitinophagaceae</taxon>
        <taxon>Flaviaestuariibacter</taxon>
    </lineage>
</organism>